<reference evidence="4" key="1">
    <citation type="submission" date="2018-05" db="EMBL/GenBank/DDBJ databases">
        <title>Zavarzinia sp. HR-AS.</title>
        <authorList>
            <person name="Lee Y."/>
            <person name="Jeon C.O."/>
        </authorList>
    </citation>
    <scope>NUCLEOTIDE SEQUENCE [LARGE SCALE GENOMIC DNA]</scope>
    <source>
        <strain evidence="4">DSM 1231</strain>
    </source>
</reference>
<evidence type="ECO:0000313" key="3">
    <source>
        <dbReference type="EMBL" id="PWR23050.1"/>
    </source>
</evidence>
<evidence type="ECO:0000313" key="4">
    <source>
        <dbReference type="Proteomes" id="UP000246077"/>
    </source>
</evidence>
<feature type="domain" description="PepSY" evidence="2">
    <location>
        <begin position="44"/>
        <end position="98"/>
    </location>
</feature>
<dbReference type="Gene3D" id="3.10.450.40">
    <property type="match status" value="1"/>
</dbReference>
<keyword evidence="4" id="KW-1185">Reference proteome</keyword>
<feature type="chain" id="PRO_5016392029" description="PepSY domain-containing protein" evidence="1">
    <location>
        <begin position="26"/>
        <end position="114"/>
    </location>
</feature>
<evidence type="ECO:0000259" key="2">
    <source>
        <dbReference type="Pfam" id="PF03413"/>
    </source>
</evidence>
<accession>A0A317EA83</accession>
<proteinExistence type="predicted"/>
<dbReference type="Pfam" id="PF03413">
    <property type="entry name" value="PepSY"/>
    <property type="match status" value="1"/>
</dbReference>
<dbReference type="EMBL" id="QGLF01000001">
    <property type="protein sequence ID" value="PWR23050.1"/>
    <property type="molecule type" value="Genomic_DNA"/>
</dbReference>
<dbReference type="InterPro" id="IPR025711">
    <property type="entry name" value="PepSY"/>
</dbReference>
<organism evidence="3 4">
    <name type="scientific">Zavarzinia compransoris</name>
    <dbReference type="NCBI Taxonomy" id="1264899"/>
    <lineage>
        <taxon>Bacteria</taxon>
        <taxon>Pseudomonadati</taxon>
        <taxon>Pseudomonadota</taxon>
        <taxon>Alphaproteobacteria</taxon>
        <taxon>Rhodospirillales</taxon>
        <taxon>Zavarziniaceae</taxon>
        <taxon>Zavarzinia</taxon>
    </lineage>
</organism>
<dbReference type="RefSeq" id="WP_109919085.1">
    <property type="nucleotide sequence ID" value="NZ_QGLF01000001.1"/>
</dbReference>
<dbReference type="Proteomes" id="UP000246077">
    <property type="component" value="Unassembled WGS sequence"/>
</dbReference>
<dbReference type="AlphaFoldDB" id="A0A317EA83"/>
<gene>
    <name evidence="3" type="ORF">DKG75_00280</name>
</gene>
<comment type="caution">
    <text evidence="3">The sequence shown here is derived from an EMBL/GenBank/DDBJ whole genome shotgun (WGS) entry which is preliminary data.</text>
</comment>
<protein>
    <recommendedName>
        <fullName evidence="2">PepSY domain-containing protein</fullName>
    </recommendedName>
</protein>
<sequence length="114" mass="11127">MTHSSLGLAAFAAVALVALAGGAHAESKDHDRDAADAALAGQVKISLADAVTAAQAAGALAVSADLATDDGKPRYEIELAQGDAVKTVFVDAMTGAVLPGEAAGGDGDGEHDDD</sequence>
<keyword evidence="1" id="KW-0732">Signal</keyword>
<feature type="signal peptide" evidence="1">
    <location>
        <begin position="1"/>
        <end position="25"/>
    </location>
</feature>
<name>A0A317EA83_9PROT</name>
<evidence type="ECO:0000256" key="1">
    <source>
        <dbReference type="SAM" id="SignalP"/>
    </source>
</evidence>